<evidence type="ECO:0000256" key="7">
    <source>
        <dbReference type="ARBA" id="ARBA00079653"/>
    </source>
</evidence>
<dbReference type="GO" id="GO:0009062">
    <property type="term" value="P:fatty acid catabolic process"/>
    <property type="evidence" value="ECO:0007669"/>
    <property type="project" value="TreeGrafter"/>
</dbReference>
<evidence type="ECO:0000256" key="5">
    <source>
        <dbReference type="ARBA" id="ARBA00050943"/>
    </source>
</evidence>
<evidence type="ECO:0000313" key="10">
    <source>
        <dbReference type="EMBL" id="XAO44554.1"/>
    </source>
</evidence>
<dbReference type="PANTHER" id="PTHR11066:SF34">
    <property type="entry name" value="ACYL-COENZYME A THIOESTERASE 8"/>
    <property type="match status" value="1"/>
</dbReference>
<evidence type="ECO:0000313" key="11">
    <source>
        <dbReference type="Proteomes" id="UP001486888"/>
    </source>
</evidence>
<dbReference type="Gene3D" id="2.40.160.210">
    <property type="entry name" value="Acyl-CoA thioesterase, double hotdog domain"/>
    <property type="match status" value="1"/>
</dbReference>
<dbReference type="InterPro" id="IPR003703">
    <property type="entry name" value="Acyl_CoA_thio"/>
</dbReference>
<dbReference type="SUPFAM" id="SSF54637">
    <property type="entry name" value="Thioesterase/thiol ester dehydrase-isomerase"/>
    <property type="match status" value="2"/>
</dbReference>
<evidence type="ECO:0000256" key="4">
    <source>
        <dbReference type="ARBA" id="ARBA00023098"/>
    </source>
</evidence>
<dbReference type="RefSeq" id="WP_345469430.1">
    <property type="nucleotide sequence ID" value="NZ_CP125942.1"/>
</dbReference>
<dbReference type="CDD" id="cd03445">
    <property type="entry name" value="Thioesterase_II_repeat2"/>
    <property type="match status" value="1"/>
</dbReference>
<evidence type="ECO:0000256" key="3">
    <source>
        <dbReference type="ARBA" id="ARBA00022801"/>
    </source>
</evidence>
<accession>A0AAU6WA69</accession>
<reference evidence="10 11" key="1">
    <citation type="submission" date="2023-05" db="EMBL/GenBank/DDBJ databases">
        <title>Glutamicibacter sp. B1, complete genome.</title>
        <authorList>
            <person name="Long Y.H."/>
            <person name="Fang T."/>
            <person name="Li X.Y."/>
        </authorList>
    </citation>
    <scope>NUCLEOTIDE SEQUENCE [LARGE SCALE GENOMIC DNA]</scope>
    <source>
        <strain evidence="10 11">B1</strain>
    </source>
</reference>
<dbReference type="Proteomes" id="UP001486888">
    <property type="component" value="Chromosome"/>
</dbReference>
<dbReference type="AlphaFoldDB" id="A0AAU6WA69"/>
<dbReference type="GO" id="GO:0005829">
    <property type="term" value="C:cytosol"/>
    <property type="evidence" value="ECO:0007669"/>
    <property type="project" value="TreeGrafter"/>
</dbReference>
<dbReference type="InterPro" id="IPR049449">
    <property type="entry name" value="TesB_ACOT8-like_N"/>
</dbReference>
<organism evidence="10 11">
    <name type="scientific">Glutamicibacter ectropisis</name>
    <dbReference type="NCBI Taxonomy" id="3046593"/>
    <lineage>
        <taxon>Bacteria</taxon>
        <taxon>Bacillati</taxon>
        <taxon>Actinomycetota</taxon>
        <taxon>Actinomycetes</taxon>
        <taxon>Micrococcales</taxon>
        <taxon>Micrococcaceae</taxon>
        <taxon>Glutamicibacter</taxon>
    </lineage>
</organism>
<dbReference type="Pfam" id="PF13622">
    <property type="entry name" value="4HBT_3"/>
    <property type="match status" value="1"/>
</dbReference>
<comment type="similarity">
    <text evidence="1">Belongs to the C/M/P thioester hydrolase family.</text>
</comment>
<dbReference type="EMBL" id="CP125942">
    <property type="protein sequence ID" value="XAO44554.1"/>
    <property type="molecule type" value="Genomic_DNA"/>
</dbReference>
<proteinExistence type="inferred from homology"/>
<dbReference type="PANTHER" id="PTHR11066">
    <property type="entry name" value="ACYL-COA THIOESTERASE"/>
    <property type="match status" value="1"/>
</dbReference>
<dbReference type="GO" id="GO:0006637">
    <property type="term" value="P:acyl-CoA metabolic process"/>
    <property type="evidence" value="ECO:0007669"/>
    <property type="project" value="InterPro"/>
</dbReference>
<protein>
    <recommendedName>
        <fullName evidence="6">Acyl-CoA thioesterase 2</fullName>
    </recommendedName>
    <alternativeName>
        <fullName evidence="7">Thioesterase II</fullName>
    </alternativeName>
</protein>
<feature type="domain" description="Acyl-CoA thioesterase 2 C-terminal" evidence="8">
    <location>
        <begin position="159"/>
        <end position="287"/>
    </location>
</feature>
<name>A0AAU6WA69_9MICC</name>
<evidence type="ECO:0000256" key="1">
    <source>
        <dbReference type="ARBA" id="ARBA00006538"/>
    </source>
</evidence>
<keyword evidence="3" id="KW-0378">Hydrolase</keyword>
<comment type="catalytic activity">
    <reaction evidence="5">
        <text>a fatty acyl-CoA + H2O = a fatty acid + CoA + H(+)</text>
        <dbReference type="Rhea" id="RHEA:16781"/>
        <dbReference type="ChEBI" id="CHEBI:15377"/>
        <dbReference type="ChEBI" id="CHEBI:15378"/>
        <dbReference type="ChEBI" id="CHEBI:28868"/>
        <dbReference type="ChEBI" id="CHEBI:57287"/>
        <dbReference type="ChEBI" id="CHEBI:77636"/>
        <dbReference type="EC" id="3.1.2.20"/>
    </reaction>
    <physiologicalReaction direction="left-to-right" evidence="5">
        <dbReference type="Rhea" id="RHEA:16782"/>
    </physiologicalReaction>
</comment>
<dbReference type="Pfam" id="PF02551">
    <property type="entry name" value="Acyl_CoA_thio"/>
    <property type="match status" value="1"/>
</dbReference>
<dbReference type="InterPro" id="IPR042171">
    <property type="entry name" value="Acyl-CoA_hotdog"/>
</dbReference>
<evidence type="ECO:0000256" key="2">
    <source>
        <dbReference type="ARBA" id="ARBA00011881"/>
    </source>
</evidence>
<comment type="subunit">
    <text evidence="2">Homotetramer.</text>
</comment>
<evidence type="ECO:0000259" key="8">
    <source>
        <dbReference type="Pfam" id="PF02551"/>
    </source>
</evidence>
<evidence type="ECO:0000256" key="6">
    <source>
        <dbReference type="ARBA" id="ARBA00071120"/>
    </source>
</evidence>
<gene>
    <name evidence="10" type="ORF">QMQ05_09195</name>
</gene>
<dbReference type="GO" id="GO:0047617">
    <property type="term" value="F:fatty acyl-CoA hydrolase activity"/>
    <property type="evidence" value="ECO:0007669"/>
    <property type="project" value="UniProtKB-EC"/>
</dbReference>
<keyword evidence="11" id="KW-1185">Reference proteome</keyword>
<dbReference type="KEGG" id="gey:QMQ05_09195"/>
<evidence type="ECO:0000259" key="9">
    <source>
        <dbReference type="Pfam" id="PF13622"/>
    </source>
</evidence>
<keyword evidence="4" id="KW-0443">Lipid metabolism</keyword>
<feature type="domain" description="Acyl-CoA thioesterase-like N-terminal HotDog" evidence="9">
    <location>
        <begin position="41"/>
        <end position="117"/>
    </location>
</feature>
<dbReference type="InterPro" id="IPR025652">
    <property type="entry name" value="TesB_C"/>
</dbReference>
<dbReference type="CDD" id="cd03444">
    <property type="entry name" value="Thioesterase_II_repeat1"/>
    <property type="match status" value="1"/>
</dbReference>
<dbReference type="FunFam" id="2.40.160.210:FF:000001">
    <property type="entry name" value="Acyl-CoA thioesterase II"/>
    <property type="match status" value="1"/>
</dbReference>
<dbReference type="InterPro" id="IPR029069">
    <property type="entry name" value="HotDog_dom_sf"/>
</dbReference>
<sequence length="296" mass="32877">MAEDLGTTQILLDLLNLDGDNKARTDEDIFVGQTPKQNRNRVFGGQVLAQSIMAATRTVEGSRPMHSLHGYFLRPGDPNQNITFGVQRLRDGRSFSARRVHAYQNGEPILSMITSFQEPAEGLEHHDPMPLNVPDPDSLPTTAALVGHLDHPVAKEWAFERPFDIRHVTEPVYLAGDKSPIADSAVWLRTTSAMPDDLSLHRAALAYASDYVLLEPVLRAHGLAWVHPGLSLASLDHAMWWHRDLRVDEWLLYVLHSPSASSARGLGTGQFFNREGQLVATVAQEGMIRLPEFGKN</sequence>